<proteinExistence type="predicted"/>
<dbReference type="EMBL" id="UINC01144620">
    <property type="protein sequence ID" value="SVD34242.1"/>
    <property type="molecule type" value="Genomic_DNA"/>
</dbReference>
<evidence type="ECO:0000313" key="1">
    <source>
        <dbReference type="EMBL" id="SVD34242.1"/>
    </source>
</evidence>
<sequence>MTDVSKESLGREIDVEFFSDVGKEVLSIVEEALLADATAHDNVLTVEQIQDVIGALAHAPNLMADILKTLARPNVRIKYKRDPFTRILVESFSHLFPNDDGFGLAQGALSRRVLPGFFVAIRLMIGGGPYDKFQTECQELIARISEE</sequence>
<organism evidence="1">
    <name type="scientific">marine metagenome</name>
    <dbReference type="NCBI Taxonomy" id="408172"/>
    <lineage>
        <taxon>unclassified sequences</taxon>
        <taxon>metagenomes</taxon>
        <taxon>ecological metagenomes</taxon>
    </lineage>
</organism>
<name>A0A382UJB8_9ZZZZ</name>
<feature type="non-terminal residue" evidence="1">
    <location>
        <position position="147"/>
    </location>
</feature>
<reference evidence="1" key="1">
    <citation type="submission" date="2018-05" db="EMBL/GenBank/DDBJ databases">
        <authorList>
            <person name="Lanie J.A."/>
            <person name="Ng W.-L."/>
            <person name="Kazmierczak K.M."/>
            <person name="Andrzejewski T.M."/>
            <person name="Davidsen T.M."/>
            <person name="Wayne K.J."/>
            <person name="Tettelin H."/>
            <person name="Glass J.I."/>
            <person name="Rusch D."/>
            <person name="Podicherti R."/>
            <person name="Tsui H.-C.T."/>
            <person name="Winkler M.E."/>
        </authorList>
    </citation>
    <scope>NUCLEOTIDE SEQUENCE</scope>
</reference>
<accession>A0A382UJB8</accession>
<gene>
    <name evidence="1" type="ORF">METZ01_LOCUS387096</name>
</gene>
<protein>
    <submittedName>
        <fullName evidence="1">Uncharacterized protein</fullName>
    </submittedName>
</protein>
<dbReference type="AlphaFoldDB" id="A0A382UJB8"/>